<dbReference type="PANTHER" id="PTHR13847">
    <property type="entry name" value="SARCOSINE DEHYDROGENASE-RELATED"/>
    <property type="match status" value="1"/>
</dbReference>
<dbReference type="InterPro" id="IPR017610">
    <property type="entry name" value="tRNA_S-uridine_synth_MnmC_C"/>
</dbReference>
<dbReference type="InterPro" id="IPR047785">
    <property type="entry name" value="tRNA_MNMC2"/>
</dbReference>
<dbReference type="HAMAP" id="MF_01102">
    <property type="entry name" value="MnmC"/>
    <property type="match status" value="1"/>
</dbReference>
<keyword evidence="2 10" id="KW-0489">Methyltransferase</keyword>
<dbReference type="RefSeq" id="WP_073322214.1">
    <property type="nucleotide sequence ID" value="NZ_FQWD01000003.1"/>
</dbReference>
<evidence type="ECO:0000259" key="12">
    <source>
        <dbReference type="Pfam" id="PF05430"/>
    </source>
</evidence>
<comment type="similarity">
    <text evidence="10">In the C-terminal section; belongs to the DAO family.</text>
</comment>
<gene>
    <name evidence="10" type="primary">mnmC</name>
    <name evidence="13" type="ORF">SAMN05216361_2165</name>
</gene>
<dbReference type="Gene3D" id="3.40.50.150">
    <property type="entry name" value="Vaccinia Virus protein VP39"/>
    <property type="match status" value="1"/>
</dbReference>
<feature type="domain" description="MnmC-like methyltransferase" evidence="12">
    <location>
        <begin position="119"/>
        <end position="242"/>
    </location>
</feature>
<evidence type="ECO:0000256" key="5">
    <source>
        <dbReference type="ARBA" id="ARBA00022691"/>
    </source>
</evidence>
<sequence length="671" mass="73974">MTEPLRSANVHFNDQGTPVADAFDDVYFSNDSGIQETEHVFMQGNDIAARWQACTQPHYVIAETGFGTGLNCLVAMLAFARFRDANPDHPLKRLHILSTEKFPIAASDLTRALSVFPDVAPLVDTLVAQYPPMLNGCHRLQFERWHTQLDLWLGDVHNLLPCWHCPKDGLVDSWFLDGFAPSKNPDMWTDALFSQMARLSKPGAGFATFTAAGVVKRGLKEAGFTIEKRKGFGRKRDMLTGILTDAPTLRTHQPWHYRYPDTSLGNDDTVAVIGAGLAGSSIALALCKRGIPVTLFGKAPEPADGASGNRQGGFYPQLQASFSPPARIQAHSFLFASRYYQQLAEQGVTFTQAPCGVLLLAFNDEVASRQQKLVSKQLWPEQIIYPVTKDEASALAGIPMQQGGLFCPLGGWISPQELVNAQLTLARSTGLLTENYDCPVDVTTNENRALVTAKQSGQQWSFSRAVLACGHHSIEQSVLSHVPLRPVRGQVEAIAEHAPLDSLRTVLCHKGYMTPAWQGRLALGSTYVKEDITCEPRREESEQNLATHAKAMADYPWAQNIEHDYTARASIRMGVADHQPVVGAVISPDTLTHRYEQLYKGFRPADYPLNTSEQTITVLTGLGSRGLTTAPLMAEILASQWCGEPLPMEEVLLQALAPERFMLREMKKKPQ</sequence>
<evidence type="ECO:0000256" key="7">
    <source>
        <dbReference type="ARBA" id="ARBA00022827"/>
    </source>
</evidence>
<keyword evidence="8 10" id="KW-0560">Oxidoreductase</keyword>
<keyword evidence="6 10" id="KW-0819">tRNA processing</keyword>
<dbReference type="AlphaFoldDB" id="A0A1M5JLV1"/>
<keyword evidence="3 10" id="KW-0285">Flavoprotein</keyword>
<comment type="subcellular location">
    <subcellularLocation>
        <location evidence="10">Cytoplasm</location>
    </subcellularLocation>
</comment>
<dbReference type="EC" id="1.5.-.-" evidence="10"/>
<keyword evidence="9 10" id="KW-0511">Multifunctional enzyme</keyword>
<dbReference type="NCBIfam" id="NF002481">
    <property type="entry name" value="PRK01747.1-2"/>
    <property type="match status" value="1"/>
</dbReference>
<dbReference type="Proteomes" id="UP000184520">
    <property type="component" value="Unassembled WGS sequence"/>
</dbReference>
<evidence type="ECO:0000256" key="8">
    <source>
        <dbReference type="ARBA" id="ARBA00023002"/>
    </source>
</evidence>
<evidence type="ECO:0000256" key="6">
    <source>
        <dbReference type="ARBA" id="ARBA00022694"/>
    </source>
</evidence>
<feature type="region of interest" description="tRNA (mnm(5)s(2)U34)-methyltransferase" evidence="10">
    <location>
        <begin position="1"/>
        <end position="244"/>
    </location>
</feature>
<organism evidence="13 14">
    <name type="scientific">Marisediminitalea aggregata</name>
    <dbReference type="NCBI Taxonomy" id="634436"/>
    <lineage>
        <taxon>Bacteria</taxon>
        <taxon>Pseudomonadati</taxon>
        <taxon>Pseudomonadota</taxon>
        <taxon>Gammaproteobacteria</taxon>
        <taxon>Alteromonadales</taxon>
        <taxon>Alteromonadaceae</taxon>
        <taxon>Marisediminitalea</taxon>
    </lineage>
</organism>
<dbReference type="EMBL" id="FQWD01000003">
    <property type="protein sequence ID" value="SHG41547.1"/>
    <property type="molecule type" value="Genomic_DNA"/>
</dbReference>
<dbReference type="InterPro" id="IPR008471">
    <property type="entry name" value="MnmC-like_methylTransf"/>
</dbReference>
<comment type="similarity">
    <text evidence="10">In the N-terminal section; belongs to the methyltransferase superfamily. tRNA (mnm(5)s(2)U34)-methyltransferase family.</text>
</comment>
<dbReference type="Pfam" id="PF01266">
    <property type="entry name" value="DAO"/>
    <property type="match status" value="1"/>
</dbReference>
<dbReference type="EC" id="2.1.1.61" evidence="10"/>
<reference evidence="14" key="1">
    <citation type="submission" date="2016-11" db="EMBL/GenBank/DDBJ databases">
        <authorList>
            <person name="Varghese N."/>
            <person name="Submissions S."/>
        </authorList>
    </citation>
    <scope>NUCLEOTIDE SEQUENCE [LARGE SCALE GENOMIC DNA]</scope>
    <source>
        <strain evidence="14">CGMCC 1.8995</strain>
    </source>
</reference>
<keyword evidence="7 10" id="KW-0274">FAD</keyword>
<dbReference type="InterPro" id="IPR023032">
    <property type="entry name" value="tRNA_MAMT_biosynth_bifunc_MnmC"/>
</dbReference>
<keyword evidence="1 10" id="KW-0963">Cytoplasm</keyword>
<dbReference type="NCBIfam" id="NF033855">
    <property type="entry name" value="tRNA_MNMC2"/>
    <property type="match status" value="1"/>
</dbReference>
<evidence type="ECO:0000256" key="2">
    <source>
        <dbReference type="ARBA" id="ARBA00022603"/>
    </source>
</evidence>
<evidence type="ECO:0000259" key="11">
    <source>
        <dbReference type="Pfam" id="PF01266"/>
    </source>
</evidence>
<comment type="function">
    <text evidence="10">Catalyzes the last two steps in the biosynthesis of 5-methylaminomethyl-2-thiouridine (mnm(5)s(2)U) at the wobble position (U34) in tRNA. Catalyzes the FAD-dependent demodification of cmnm(5)s(2)U34 to nm(5)s(2)U34, followed by the transfer of a methyl group from S-adenosyl-L-methionine to nm(5)s(2)U34, to form mnm(5)s(2)U34.</text>
</comment>
<keyword evidence="14" id="KW-1185">Reference proteome</keyword>
<proteinExistence type="inferred from homology"/>
<dbReference type="GO" id="GO:0032259">
    <property type="term" value="P:methylation"/>
    <property type="evidence" value="ECO:0007669"/>
    <property type="project" value="UniProtKB-KW"/>
</dbReference>
<dbReference type="OrthoDB" id="9786494at2"/>
<dbReference type="Gene3D" id="3.30.9.10">
    <property type="entry name" value="D-Amino Acid Oxidase, subunit A, domain 2"/>
    <property type="match status" value="1"/>
</dbReference>
<dbReference type="PANTHER" id="PTHR13847:SF283">
    <property type="entry name" value="TRNA 5-METHYLAMINOMETHYL-2-THIOURIDINE BIOSYNTHESIS BIFUNCTIONAL PROTEIN MNMC"/>
    <property type="match status" value="1"/>
</dbReference>
<dbReference type="GO" id="GO:0016645">
    <property type="term" value="F:oxidoreductase activity, acting on the CH-NH group of donors"/>
    <property type="evidence" value="ECO:0007669"/>
    <property type="project" value="InterPro"/>
</dbReference>
<dbReference type="InterPro" id="IPR036188">
    <property type="entry name" value="FAD/NAD-bd_sf"/>
</dbReference>
<evidence type="ECO:0000256" key="1">
    <source>
        <dbReference type="ARBA" id="ARBA00022490"/>
    </source>
</evidence>
<dbReference type="Pfam" id="PF05430">
    <property type="entry name" value="Methyltransf_30"/>
    <property type="match status" value="1"/>
</dbReference>
<comment type="cofactor">
    <cofactor evidence="10">
        <name>FAD</name>
        <dbReference type="ChEBI" id="CHEBI:57692"/>
    </cofactor>
</comment>
<dbReference type="GO" id="GO:0050660">
    <property type="term" value="F:flavin adenine dinucleotide binding"/>
    <property type="evidence" value="ECO:0007669"/>
    <property type="project" value="UniProtKB-UniRule"/>
</dbReference>
<comment type="catalytic activity">
    <reaction evidence="10">
        <text>5-aminomethyl-2-thiouridine(34) in tRNA + S-adenosyl-L-methionine = 5-methylaminomethyl-2-thiouridine(34) in tRNA + S-adenosyl-L-homocysteine + H(+)</text>
        <dbReference type="Rhea" id="RHEA:19569"/>
        <dbReference type="Rhea" id="RHEA-COMP:10195"/>
        <dbReference type="Rhea" id="RHEA-COMP:10197"/>
        <dbReference type="ChEBI" id="CHEBI:15378"/>
        <dbReference type="ChEBI" id="CHEBI:57856"/>
        <dbReference type="ChEBI" id="CHEBI:59789"/>
        <dbReference type="ChEBI" id="CHEBI:74454"/>
        <dbReference type="ChEBI" id="CHEBI:74455"/>
        <dbReference type="EC" id="2.1.1.61"/>
    </reaction>
</comment>
<dbReference type="GO" id="GO:0004808">
    <property type="term" value="F:tRNA (5-methylaminomethyl-2-thiouridylate)(34)-methyltransferase activity"/>
    <property type="evidence" value="ECO:0007669"/>
    <property type="project" value="UniProtKB-EC"/>
</dbReference>
<feature type="region of interest" description="FAD-dependent cmnm(5)s(2)U34 oxidoreductase" evidence="10">
    <location>
        <begin position="273"/>
        <end position="671"/>
    </location>
</feature>
<dbReference type="SUPFAM" id="SSF51905">
    <property type="entry name" value="FAD/NAD(P)-binding domain"/>
    <property type="match status" value="1"/>
</dbReference>
<evidence type="ECO:0000313" key="14">
    <source>
        <dbReference type="Proteomes" id="UP000184520"/>
    </source>
</evidence>
<evidence type="ECO:0000256" key="3">
    <source>
        <dbReference type="ARBA" id="ARBA00022630"/>
    </source>
</evidence>
<evidence type="ECO:0000313" key="13">
    <source>
        <dbReference type="EMBL" id="SHG41547.1"/>
    </source>
</evidence>
<keyword evidence="4 10" id="KW-0808">Transferase</keyword>
<dbReference type="STRING" id="634436.SAMN05216361_2165"/>
<dbReference type="InterPro" id="IPR029063">
    <property type="entry name" value="SAM-dependent_MTases_sf"/>
</dbReference>
<feature type="domain" description="FAD dependent oxidoreductase" evidence="11">
    <location>
        <begin position="270"/>
        <end position="639"/>
    </location>
</feature>
<dbReference type="GO" id="GO:0005737">
    <property type="term" value="C:cytoplasm"/>
    <property type="evidence" value="ECO:0007669"/>
    <property type="project" value="UniProtKB-SubCell"/>
</dbReference>
<evidence type="ECO:0000256" key="10">
    <source>
        <dbReference type="HAMAP-Rule" id="MF_01102"/>
    </source>
</evidence>
<protein>
    <recommendedName>
        <fullName evidence="10">tRNA 5-methylaminomethyl-2-thiouridine biosynthesis bifunctional protein MnmC</fullName>
        <shortName evidence="10">tRNA mnm(5)s(2)U biosynthesis bifunctional protein</shortName>
    </recommendedName>
    <domain>
        <recommendedName>
            <fullName evidence="10">tRNA (mnm(5)s(2)U34)-methyltransferase</fullName>
            <ecNumber evidence="10">2.1.1.61</ecNumber>
        </recommendedName>
    </domain>
    <domain>
        <recommendedName>
            <fullName evidence="10">FAD-dependent cmnm(5)s(2)U34 oxidoreductase</fullName>
            <ecNumber evidence="10">1.5.-.-</ecNumber>
        </recommendedName>
    </domain>
</protein>
<evidence type="ECO:0000256" key="4">
    <source>
        <dbReference type="ARBA" id="ARBA00022679"/>
    </source>
</evidence>
<dbReference type="InterPro" id="IPR006076">
    <property type="entry name" value="FAD-dep_OxRdtase"/>
</dbReference>
<keyword evidence="5 10" id="KW-0949">S-adenosyl-L-methionine</keyword>
<dbReference type="NCBIfam" id="TIGR03197">
    <property type="entry name" value="MnmC_Cterm"/>
    <property type="match status" value="1"/>
</dbReference>
<name>A0A1M5JLV1_9ALTE</name>
<accession>A0A1M5JLV1</accession>
<dbReference type="GO" id="GO:0002098">
    <property type="term" value="P:tRNA wobble uridine modification"/>
    <property type="evidence" value="ECO:0007669"/>
    <property type="project" value="TreeGrafter"/>
</dbReference>
<dbReference type="Gene3D" id="3.50.50.60">
    <property type="entry name" value="FAD/NAD(P)-binding domain"/>
    <property type="match status" value="1"/>
</dbReference>
<evidence type="ECO:0000256" key="9">
    <source>
        <dbReference type="ARBA" id="ARBA00023268"/>
    </source>
</evidence>